<protein>
    <submittedName>
        <fullName evidence="1">Uncharacterized protein</fullName>
    </submittedName>
</protein>
<reference evidence="2" key="1">
    <citation type="submission" date="2014-06" db="EMBL/GenBank/DDBJ databases">
        <title>Draft genome sequence of C. testosteroni WDL7.</title>
        <authorList>
            <person name="Wu Y."/>
            <person name="Seshan H."/>
            <person name="Arumugam K."/>
        </authorList>
    </citation>
    <scope>NUCLEOTIDE SEQUENCE [LARGE SCALE GENOMIC DNA]</scope>
    <source>
        <strain evidence="2">WDL7</strain>
    </source>
</reference>
<dbReference type="Proteomes" id="UP000037442">
    <property type="component" value="Unassembled WGS sequence"/>
</dbReference>
<dbReference type="EMBL" id="JNVD01000005">
    <property type="protein sequence ID" value="KOC30486.1"/>
    <property type="molecule type" value="Genomic_DNA"/>
</dbReference>
<evidence type="ECO:0000313" key="2">
    <source>
        <dbReference type="Proteomes" id="UP000037442"/>
    </source>
</evidence>
<sequence>MEGILAHVTMDLTSLSGALFHALHGLIVQLLGMHAWAGELVAQTFGDALRPVGLDIWRG</sequence>
<dbReference type="AlphaFoldDB" id="A0A0L7N8K5"/>
<proteinExistence type="predicted"/>
<accession>A0A0L7N8K5</accession>
<gene>
    <name evidence="1" type="ORF">GL58_21580</name>
</gene>
<name>A0A0L7N8K5_COMTE</name>
<dbReference type="PATRIC" id="fig|285.49.peg.4465"/>
<comment type="caution">
    <text evidence="1">The sequence shown here is derived from an EMBL/GenBank/DDBJ whole genome shotgun (WGS) entry which is preliminary data.</text>
</comment>
<evidence type="ECO:0000313" key="1">
    <source>
        <dbReference type="EMBL" id="KOC30486.1"/>
    </source>
</evidence>
<organism evidence="1 2">
    <name type="scientific">Comamonas testosteroni</name>
    <name type="common">Pseudomonas testosteroni</name>
    <dbReference type="NCBI Taxonomy" id="285"/>
    <lineage>
        <taxon>Bacteria</taxon>
        <taxon>Pseudomonadati</taxon>
        <taxon>Pseudomonadota</taxon>
        <taxon>Betaproteobacteria</taxon>
        <taxon>Burkholderiales</taxon>
        <taxon>Comamonadaceae</taxon>
        <taxon>Comamonas</taxon>
    </lineage>
</organism>